<keyword evidence="3" id="KW-0611">Plant defense</keyword>
<sequence length="958" mass="108379">MSNNFRFLDPLISIDVASQLPIKLTGAANYSSWRRQFHSLLAGYGLQGYLDGTITPPPTSTLVGGGTTLASRHWTQQDQRIFHAIMASVDEETIAPFIVSCPTARDAWLGLERLFVSRSRSQRLNHVKNQSVSVFLTSLKRFANDLALAGHHVDDADLVLHALNGVGPEFEEIVAAIYERGDPISFEELFYELVKFEGKEDDPTTRVVCQYCDEPGHAAKTCPRITTTTISSSSSSCWLADSATTQHITNALGNLSFSQFLNGPNSLINGDASEINFTKGAVTVIVLLLQPIVLLYKLLFGRNIFNAAQQSDAINPFASVPRAVSDAKDHQNSAPNNKLPQQSNDGTSASTVENPRSASSLPTGEHEVFLSFRGPDTRQVFTNTLFILLRRLSIRTFMDDEKLEKGDEIWPSLATAIRQSKIHVAILSENYAYSKWCLRELVKFVECRKQDKRHIILPIFYMVDPGDVRHQTGPYQSAFQQHEKKFDSKTVQDWRDALNEVGTIKGWTVGSKDKPGEIADRVCNEIWLHIRQNDKFLDRDRLVGIDDHIRAVTDELSLDSEGVTMVGLHGLGGIGKTTIARAVYNQISTSFDRCSFLENIREMQEQKNGTIDLQHKLISNIMRKDSLGSIDNDVEGKNLIKDRVSMFKVLIILDDVDEKFKFEDVLGNPGQFASGTRFIITSRNEKVLRTVGENQCKLYEVGQMSPRISLELFCKHAFKKTRPPPGYETLSQDIISIAGGLPLFLEVVGSLLYGEEKPIWEEKLVQLRKVSLKGVAERLKISYDVLEAETQQIFLDIACFCIGMEKEIAIYMWSDLKYLSLLSRINSLIQRSMIKIGYDNKFQMHDQMRDMGREIVREENIEQPWKRSRIWDPEEALDLLQNKRGSKQVKALCANFTWIPDLGLKPLKRQHFLKLPELRYLEALGARFNGDFGNIFPNLRWLRSKAHRGMIIIRLIFI</sequence>
<dbReference type="Pfam" id="PF23282">
    <property type="entry name" value="WHD_ROQ1"/>
    <property type="match status" value="1"/>
</dbReference>
<dbReference type="InterPro" id="IPR036875">
    <property type="entry name" value="Znf_CCHC_sf"/>
</dbReference>
<dbReference type="Pfam" id="PF00931">
    <property type="entry name" value="NB-ARC"/>
    <property type="match status" value="1"/>
</dbReference>
<keyword evidence="2" id="KW-0677">Repeat</keyword>
<dbReference type="Gene3D" id="1.10.8.430">
    <property type="entry name" value="Helical domain of apoptotic protease-activating factors"/>
    <property type="match status" value="1"/>
</dbReference>
<dbReference type="GO" id="GO:0008270">
    <property type="term" value="F:zinc ion binding"/>
    <property type="evidence" value="ECO:0007669"/>
    <property type="project" value="UniProtKB-KW"/>
</dbReference>
<dbReference type="PROSITE" id="PS50104">
    <property type="entry name" value="TIR"/>
    <property type="match status" value="1"/>
</dbReference>
<name>A0AAV0KA68_9ROSI</name>
<dbReference type="SUPFAM" id="SSF57756">
    <property type="entry name" value="Retrovirus zinc finger-like domains"/>
    <property type="match status" value="1"/>
</dbReference>
<dbReference type="InterPro" id="IPR044974">
    <property type="entry name" value="Disease_R_plants"/>
</dbReference>
<evidence type="ECO:0000256" key="5">
    <source>
        <dbReference type="PROSITE-ProRule" id="PRU00047"/>
    </source>
</evidence>
<evidence type="ECO:0000259" key="7">
    <source>
        <dbReference type="PROSITE" id="PS50104"/>
    </source>
</evidence>
<keyword evidence="1" id="KW-0433">Leucine-rich repeat</keyword>
<dbReference type="Gene3D" id="3.40.50.300">
    <property type="entry name" value="P-loop containing nucleotide triphosphate hydrolases"/>
    <property type="match status" value="1"/>
</dbReference>
<evidence type="ECO:0008006" key="11">
    <source>
        <dbReference type="Google" id="ProtNLM"/>
    </source>
</evidence>
<dbReference type="InterPro" id="IPR002182">
    <property type="entry name" value="NB-ARC"/>
</dbReference>
<comment type="caution">
    <text evidence="9">The sequence shown here is derived from an EMBL/GenBank/DDBJ whole genome shotgun (WGS) entry which is preliminary data.</text>
</comment>
<dbReference type="InterPro" id="IPR042197">
    <property type="entry name" value="Apaf_helical"/>
</dbReference>
<protein>
    <recommendedName>
        <fullName evidence="11">TMV resistance protein N-like</fullName>
    </recommendedName>
</protein>
<feature type="domain" description="TIR" evidence="7">
    <location>
        <begin position="364"/>
        <end position="534"/>
    </location>
</feature>
<organism evidence="9 10">
    <name type="scientific">Linum tenue</name>
    <dbReference type="NCBI Taxonomy" id="586396"/>
    <lineage>
        <taxon>Eukaryota</taxon>
        <taxon>Viridiplantae</taxon>
        <taxon>Streptophyta</taxon>
        <taxon>Embryophyta</taxon>
        <taxon>Tracheophyta</taxon>
        <taxon>Spermatophyta</taxon>
        <taxon>Magnoliopsida</taxon>
        <taxon>eudicotyledons</taxon>
        <taxon>Gunneridae</taxon>
        <taxon>Pentapetalae</taxon>
        <taxon>rosids</taxon>
        <taxon>fabids</taxon>
        <taxon>Malpighiales</taxon>
        <taxon>Linaceae</taxon>
        <taxon>Linum</taxon>
    </lineage>
</organism>
<feature type="domain" description="CCHC-type" evidence="8">
    <location>
        <begin position="209"/>
        <end position="224"/>
    </location>
</feature>
<keyword evidence="10" id="KW-1185">Reference proteome</keyword>
<dbReference type="Gene3D" id="3.40.50.10140">
    <property type="entry name" value="Toll/interleukin-1 receptor homology (TIR) domain"/>
    <property type="match status" value="1"/>
</dbReference>
<reference evidence="9" key="1">
    <citation type="submission" date="2022-08" db="EMBL/GenBank/DDBJ databases">
        <authorList>
            <person name="Gutierrez-Valencia J."/>
        </authorList>
    </citation>
    <scope>NUCLEOTIDE SEQUENCE</scope>
</reference>
<keyword evidence="5" id="KW-0863">Zinc-finger</keyword>
<dbReference type="GO" id="GO:0003676">
    <property type="term" value="F:nucleic acid binding"/>
    <property type="evidence" value="ECO:0007669"/>
    <property type="project" value="InterPro"/>
</dbReference>
<dbReference type="InterPro" id="IPR035897">
    <property type="entry name" value="Toll_tir_struct_dom_sf"/>
</dbReference>
<dbReference type="InterPro" id="IPR001878">
    <property type="entry name" value="Znf_CCHC"/>
</dbReference>
<dbReference type="Proteomes" id="UP001154282">
    <property type="component" value="Unassembled WGS sequence"/>
</dbReference>
<dbReference type="PANTHER" id="PTHR11017">
    <property type="entry name" value="LEUCINE-RICH REPEAT-CONTAINING PROTEIN"/>
    <property type="match status" value="1"/>
</dbReference>
<keyword evidence="5" id="KW-0862">Zinc</keyword>
<feature type="compositionally biased region" description="Polar residues" evidence="6">
    <location>
        <begin position="332"/>
        <end position="362"/>
    </location>
</feature>
<dbReference type="GO" id="GO:0007165">
    <property type="term" value="P:signal transduction"/>
    <property type="evidence" value="ECO:0007669"/>
    <property type="project" value="InterPro"/>
</dbReference>
<dbReference type="PRINTS" id="PR00364">
    <property type="entry name" value="DISEASERSIST"/>
</dbReference>
<proteinExistence type="predicted"/>
<dbReference type="InterPro" id="IPR027417">
    <property type="entry name" value="P-loop_NTPase"/>
</dbReference>
<dbReference type="EMBL" id="CAMGYJ010000005">
    <property type="protein sequence ID" value="CAI0418290.1"/>
    <property type="molecule type" value="Genomic_DNA"/>
</dbReference>
<dbReference type="AlphaFoldDB" id="A0AAV0KA68"/>
<keyword evidence="5" id="KW-0479">Metal-binding</keyword>
<dbReference type="Pfam" id="PF01582">
    <property type="entry name" value="TIR"/>
    <property type="match status" value="1"/>
</dbReference>
<accession>A0AAV0KA68</accession>
<evidence type="ECO:0000259" key="8">
    <source>
        <dbReference type="PROSITE" id="PS50158"/>
    </source>
</evidence>
<evidence type="ECO:0000256" key="4">
    <source>
        <dbReference type="ARBA" id="ARBA00023027"/>
    </source>
</evidence>
<dbReference type="SMART" id="SM00255">
    <property type="entry name" value="TIR"/>
    <property type="match status" value="1"/>
</dbReference>
<evidence type="ECO:0000256" key="2">
    <source>
        <dbReference type="ARBA" id="ARBA00022737"/>
    </source>
</evidence>
<dbReference type="InterPro" id="IPR000157">
    <property type="entry name" value="TIR_dom"/>
</dbReference>
<feature type="region of interest" description="Disordered" evidence="6">
    <location>
        <begin position="324"/>
        <end position="362"/>
    </location>
</feature>
<evidence type="ECO:0000256" key="6">
    <source>
        <dbReference type="SAM" id="MobiDB-lite"/>
    </source>
</evidence>
<dbReference type="FunFam" id="3.40.50.10140:FF:000007">
    <property type="entry name" value="Disease resistance protein (TIR-NBS-LRR class)"/>
    <property type="match status" value="1"/>
</dbReference>
<dbReference type="SUPFAM" id="SSF52200">
    <property type="entry name" value="Toll/Interleukin receptor TIR domain"/>
    <property type="match status" value="1"/>
</dbReference>
<keyword evidence="4" id="KW-0520">NAD</keyword>
<evidence type="ECO:0000313" key="10">
    <source>
        <dbReference type="Proteomes" id="UP001154282"/>
    </source>
</evidence>
<evidence type="ECO:0000256" key="3">
    <source>
        <dbReference type="ARBA" id="ARBA00022821"/>
    </source>
</evidence>
<dbReference type="PROSITE" id="PS50158">
    <property type="entry name" value="ZF_CCHC"/>
    <property type="match status" value="1"/>
</dbReference>
<dbReference type="InterPro" id="IPR036390">
    <property type="entry name" value="WH_DNA-bd_sf"/>
</dbReference>
<gene>
    <name evidence="9" type="ORF">LITE_LOCUS17606</name>
</gene>
<dbReference type="InterPro" id="IPR058192">
    <property type="entry name" value="WHD_ROQ1-like"/>
</dbReference>
<dbReference type="GO" id="GO:0006952">
    <property type="term" value="P:defense response"/>
    <property type="evidence" value="ECO:0007669"/>
    <property type="project" value="UniProtKB-KW"/>
</dbReference>
<dbReference type="PANTHER" id="PTHR11017:SF570">
    <property type="entry name" value="DISEASE RESISTANCE PROTEIN (TIR-NBS CLASS)-RELATED"/>
    <property type="match status" value="1"/>
</dbReference>
<dbReference type="Pfam" id="PF14223">
    <property type="entry name" value="Retrotran_gag_2"/>
    <property type="match status" value="1"/>
</dbReference>
<dbReference type="SUPFAM" id="SSF46785">
    <property type="entry name" value="Winged helix' DNA-binding domain"/>
    <property type="match status" value="1"/>
</dbReference>
<evidence type="ECO:0000313" key="9">
    <source>
        <dbReference type="EMBL" id="CAI0418290.1"/>
    </source>
</evidence>
<evidence type="ECO:0000256" key="1">
    <source>
        <dbReference type="ARBA" id="ARBA00022614"/>
    </source>
</evidence>
<dbReference type="SUPFAM" id="SSF52540">
    <property type="entry name" value="P-loop containing nucleoside triphosphate hydrolases"/>
    <property type="match status" value="1"/>
</dbReference>
<dbReference type="GO" id="GO:0043531">
    <property type="term" value="F:ADP binding"/>
    <property type="evidence" value="ECO:0007669"/>
    <property type="project" value="InterPro"/>
</dbReference>